<dbReference type="AlphaFoldDB" id="A0A7W3JNG3"/>
<dbReference type="SMART" id="SM01005">
    <property type="entry name" value="Ala_racemase_C"/>
    <property type="match status" value="1"/>
</dbReference>
<reference evidence="6 7" key="1">
    <citation type="submission" date="2020-07" db="EMBL/GenBank/DDBJ databases">
        <title>Sequencing the genomes of 1000 actinobacteria strains.</title>
        <authorList>
            <person name="Klenk H.-P."/>
        </authorList>
    </citation>
    <scope>NUCLEOTIDE SEQUENCE [LARGE SCALE GENOMIC DNA]</scope>
    <source>
        <strain evidence="6 7">DSM 27576</strain>
    </source>
</reference>
<dbReference type="GO" id="GO:0030170">
    <property type="term" value="F:pyridoxal phosphate binding"/>
    <property type="evidence" value="ECO:0007669"/>
    <property type="project" value="TreeGrafter"/>
</dbReference>
<dbReference type="Pfam" id="PF01168">
    <property type="entry name" value="Ala_racemase_N"/>
    <property type="match status" value="1"/>
</dbReference>
<name>A0A7W3JNG3_9MICO</name>
<feature type="modified residue" description="N6-(pyridoxal phosphate)lysine" evidence="4">
    <location>
        <position position="33"/>
    </location>
</feature>
<organism evidence="6 7">
    <name type="scientific">Microbacterium halimionae</name>
    <dbReference type="NCBI Taxonomy" id="1526413"/>
    <lineage>
        <taxon>Bacteria</taxon>
        <taxon>Bacillati</taxon>
        <taxon>Actinomycetota</taxon>
        <taxon>Actinomycetes</taxon>
        <taxon>Micrococcales</taxon>
        <taxon>Microbacteriaceae</taxon>
        <taxon>Microbacterium</taxon>
    </lineage>
</organism>
<proteinExistence type="predicted"/>
<dbReference type="SUPFAM" id="SSF50621">
    <property type="entry name" value="Alanine racemase C-terminal domain-like"/>
    <property type="match status" value="1"/>
</dbReference>
<dbReference type="InterPro" id="IPR001608">
    <property type="entry name" value="Ala_racemase_N"/>
</dbReference>
<dbReference type="Gene3D" id="3.20.20.10">
    <property type="entry name" value="Alanine racemase"/>
    <property type="match status" value="1"/>
</dbReference>
<dbReference type="RefSeq" id="WP_167049608.1">
    <property type="nucleotide sequence ID" value="NZ_JAAOZB010000002.1"/>
</dbReference>
<gene>
    <name evidence="6" type="ORF">FHX48_001141</name>
</gene>
<dbReference type="GO" id="GO:0008784">
    <property type="term" value="F:alanine racemase activity"/>
    <property type="evidence" value="ECO:0007669"/>
    <property type="project" value="UniProtKB-EC"/>
</dbReference>
<keyword evidence="2 4" id="KW-0663">Pyridoxal phosphate</keyword>
<dbReference type="GO" id="GO:0006522">
    <property type="term" value="P:alanine metabolic process"/>
    <property type="evidence" value="ECO:0007669"/>
    <property type="project" value="InterPro"/>
</dbReference>
<dbReference type="Pfam" id="PF00842">
    <property type="entry name" value="Ala_racemase_C"/>
    <property type="match status" value="1"/>
</dbReference>
<dbReference type="EMBL" id="JACGWY010000002">
    <property type="protein sequence ID" value="MBA8816068.1"/>
    <property type="molecule type" value="Genomic_DNA"/>
</dbReference>
<evidence type="ECO:0000259" key="5">
    <source>
        <dbReference type="SMART" id="SM01005"/>
    </source>
</evidence>
<dbReference type="GO" id="GO:0005829">
    <property type="term" value="C:cytosol"/>
    <property type="evidence" value="ECO:0007669"/>
    <property type="project" value="TreeGrafter"/>
</dbReference>
<evidence type="ECO:0000256" key="2">
    <source>
        <dbReference type="ARBA" id="ARBA00022898"/>
    </source>
</evidence>
<dbReference type="EC" id="5.1.1.1" evidence="6"/>
<dbReference type="PRINTS" id="PR00992">
    <property type="entry name" value="ALARACEMASE"/>
</dbReference>
<evidence type="ECO:0000256" key="3">
    <source>
        <dbReference type="ARBA" id="ARBA00023235"/>
    </source>
</evidence>
<dbReference type="Proteomes" id="UP000526083">
    <property type="component" value="Unassembled WGS sequence"/>
</dbReference>
<comment type="cofactor">
    <cofactor evidence="1 4">
        <name>pyridoxal 5'-phosphate</name>
        <dbReference type="ChEBI" id="CHEBI:597326"/>
    </cofactor>
</comment>
<dbReference type="Gene3D" id="2.40.37.10">
    <property type="entry name" value="Lyase, Ornithine Decarboxylase, Chain A, domain 1"/>
    <property type="match status" value="1"/>
</dbReference>
<dbReference type="SUPFAM" id="SSF51419">
    <property type="entry name" value="PLP-binding barrel"/>
    <property type="match status" value="1"/>
</dbReference>
<keyword evidence="7" id="KW-1185">Reference proteome</keyword>
<protein>
    <submittedName>
        <fullName evidence="6">Alanine racemase</fullName>
        <ecNumber evidence="6">5.1.1.1</ecNumber>
    </submittedName>
</protein>
<dbReference type="InterPro" id="IPR009006">
    <property type="entry name" value="Ala_racemase/Decarboxylase_C"/>
</dbReference>
<evidence type="ECO:0000256" key="1">
    <source>
        <dbReference type="ARBA" id="ARBA00001933"/>
    </source>
</evidence>
<dbReference type="InterPro" id="IPR029066">
    <property type="entry name" value="PLP-binding_barrel"/>
</dbReference>
<dbReference type="PANTHER" id="PTHR30511">
    <property type="entry name" value="ALANINE RACEMASE"/>
    <property type="match status" value="1"/>
</dbReference>
<feature type="domain" description="Alanine racemase C-terminal" evidence="5">
    <location>
        <begin position="239"/>
        <end position="341"/>
    </location>
</feature>
<dbReference type="PANTHER" id="PTHR30511:SF0">
    <property type="entry name" value="ALANINE RACEMASE, CATABOLIC-RELATED"/>
    <property type="match status" value="1"/>
</dbReference>
<evidence type="ECO:0000313" key="6">
    <source>
        <dbReference type="EMBL" id="MBA8816068.1"/>
    </source>
</evidence>
<accession>A0A7W3JNG3</accession>
<keyword evidence="3 6" id="KW-0413">Isomerase</keyword>
<evidence type="ECO:0000313" key="7">
    <source>
        <dbReference type="Proteomes" id="UP000526083"/>
    </source>
</evidence>
<sequence length="341" mass="36501">MTAHLDVNLTLLAANIASVSGRIAPAELMLVVKDDAYAHGIISVVARAFDEGVRWFGAFDIASAAKVRRTVGSQARIFVWIAVTRKEIEEALDLDLDFGVGDPGMLEDVAAASGARRARVHLKIDTGLHRNGIRPEDWVAVAARARSLEAAGAIDVVGVWSHIAEASDEEDDKARELFDAAVLQARDAGLTPSILHLAASAASWERPEFRYDMARVGAYCYGIRPAGGPSEADLSISPVASLRSVVTAIGETVTVGVGSLHGLPSILAAKMKVKTPDGWRLVVRVDDLEMQVESWPSAHVGDDVTIYGPDAMSATDLAEKIETIGEEIALRVSPIVSRRYM</sequence>
<dbReference type="InterPro" id="IPR011079">
    <property type="entry name" value="Ala_racemase_C"/>
</dbReference>
<dbReference type="InterPro" id="IPR000821">
    <property type="entry name" value="Ala_racemase"/>
</dbReference>
<evidence type="ECO:0000256" key="4">
    <source>
        <dbReference type="PIRSR" id="PIRSR600821-50"/>
    </source>
</evidence>
<comment type="caution">
    <text evidence="6">The sequence shown here is derived from an EMBL/GenBank/DDBJ whole genome shotgun (WGS) entry which is preliminary data.</text>
</comment>